<proteinExistence type="predicted"/>
<evidence type="ECO:0000313" key="1">
    <source>
        <dbReference type="EMBL" id="ABU73964.1"/>
    </source>
</evidence>
<evidence type="ECO:0000313" key="2">
    <source>
        <dbReference type="Proteomes" id="UP000008152"/>
    </source>
</evidence>
<name>A7N6S8_VIBC1</name>
<dbReference type="AlphaFoldDB" id="A7N6S8"/>
<accession>A7N6S8</accession>
<dbReference type="EMBL" id="CP000790">
    <property type="protein sequence ID" value="ABU73964.1"/>
    <property type="molecule type" value="Genomic_DNA"/>
</dbReference>
<gene>
    <name evidence="1" type="ordered locus">VIBHAR_06071</name>
</gene>
<protein>
    <submittedName>
        <fullName evidence="1">Uncharacterized protein</fullName>
    </submittedName>
</protein>
<sequence length="49" mass="5496">MQGLNVNKDNRSLSQKGFIPNNEATSKMQHGLVVFDFLFPTNKQSTITV</sequence>
<dbReference type="Proteomes" id="UP000008152">
    <property type="component" value="Chromosome II"/>
</dbReference>
<reference evidence="1 2" key="1">
    <citation type="submission" date="2007-08" db="EMBL/GenBank/DDBJ databases">
        <authorList>
            <consortium name="The Vibrio harveyi Genome Sequencing Project"/>
            <person name="Bassler B."/>
            <person name="Clifton S.W."/>
            <person name="Fulton L."/>
            <person name="Delehaunty K."/>
            <person name="Fronick C."/>
            <person name="Harrison M."/>
            <person name="Markivic C."/>
            <person name="Fulton R."/>
            <person name="Tin-Wollam A.-M."/>
            <person name="Shah N."/>
            <person name="Pepin K."/>
            <person name="Nash W."/>
            <person name="Thiruvilangam P."/>
            <person name="Bhonagiri V."/>
            <person name="Waters C."/>
            <person name="Tu K.C."/>
            <person name="Irgon J."/>
            <person name="Wilson R.K."/>
        </authorList>
    </citation>
    <scope>NUCLEOTIDE SEQUENCE [LARGE SCALE GENOMIC DNA]</scope>
    <source>
        <strain evidence="2">ATCC BAA-1116 / BB120</strain>
    </source>
</reference>
<organism evidence="1 2">
    <name type="scientific">Vibrio campbellii (strain ATCC BAA-1116)</name>
    <dbReference type="NCBI Taxonomy" id="2902295"/>
    <lineage>
        <taxon>Bacteria</taxon>
        <taxon>Pseudomonadati</taxon>
        <taxon>Pseudomonadota</taxon>
        <taxon>Gammaproteobacteria</taxon>
        <taxon>Vibrionales</taxon>
        <taxon>Vibrionaceae</taxon>
        <taxon>Vibrio</taxon>
    </lineage>
</organism>
<dbReference type="KEGG" id="vha:VIBHAR_06071"/>